<evidence type="ECO:0000256" key="4">
    <source>
        <dbReference type="ARBA" id="ARBA00022490"/>
    </source>
</evidence>
<comment type="function">
    <text evidence="7">Involved in the gluconeogenesis. Catalyzes stereospecifically the conversion of dihydroxyacetone phosphate (DHAP) to D-glyceraldehyde-3-phosphate (G3P).</text>
</comment>
<dbReference type="FunFam" id="3.20.20.70:FF:000016">
    <property type="entry name" value="Triosephosphate isomerase"/>
    <property type="match status" value="1"/>
</dbReference>
<evidence type="ECO:0000256" key="5">
    <source>
        <dbReference type="ARBA" id="ARBA00023152"/>
    </source>
</evidence>
<dbReference type="PROSITE" id="PS51440">
    <property type="entry name" value="TIM_2"/>
    <property type="match status" value="1"/>
</dbReference>
<keyword evidence="10" id="KW-1185">Reference proteome</keyword>
<dbReference type="EMBL" id="CP002959">
    <property type="protein sequence ID" value="AFM12875.1"/>
    <property type="molecule type" value="Genomic_DNA"/>
</dbReference>
<dbReference type="HAMAP" id="MF_00147_B">
    <property type="entry name" value="TIM_B"/>
    <property type="match status" value="1"/>
</dbReference>
<dbReference type="HOGENOM" id="CLU_024251_2_3_12"/>
<dbReference type="GO" id="GO:0006094">
    <property type="term" value="P:gluconeogenesis"/>
    <property type="evidence" value="ECO:0007669"/>
    <property type="project" value="UniProtKB-UniRule"/>
</dbReference>
<dbReference type="KEGG" id="tpx:Turpa_2230"/>
<comment type="subcellular location">
    <subcellularLocation>
        <location evidence="7 8">Cytoplasm</location>
    </subcellularLocation>
</comment>
<feature type="active site" description="Electrophile" evidence="7">
    <location>
        <position position="95"/>
    </location>
</feature>
<evidence type="ECO:0000256" key="3">
    <source>
        <dbReference type="ARBA" id="ARBA00022432"/>
    </source>
</evidence>
<dbReference type="STRING" id="869212.Turpa_2230"/>
<dbReference type="InterPro" id="IPR022896">
    <property type="entry name" value="TrioseP_Isoase_bac/euk"/>
</dbReference>
<comment type="subunit">
    <text evidence="7 8">Homodimer.</text>
</comment>
<evidence type="ECO:0000256" key="6">
    <source>
        <dbReference type="ARBA" id="ARBA00023235"/>
    </source>
</evidence>
<evidence type="ECO:0000313" key="9">
    <source>
        <dbReference type="EMBL" id="AFM12875.1"/>
    </source>
</evidence>
<feature type="binding site" evidence="7">
    <location>
        <begin position="9"/>
        <end position="11"/>
    </location>
    <ligand>
        <name>substrate</name>
    </ligand>
</feature>
<reference evidence="9 10" key="1">
    <citation type="submission" date="2012-06" db="EMBL/GenBank/DDBJ databases">
        <title>The complete chromosome of genome of Turneriella parva DSM 21527.</title>
        <authorList>
            <consortium name="US DOE Joint Genome Institute (JGI-PGF)"/>
            <person name="Lucas S."/>
            <person name="Han J."/>
            <person name="Lapidus A."/>
            <person name="Bruce D."/>
            <person name="Goodwin L."/>
            <person name="Pitluck S."/>
            <person name="Peters L."/>
            <person name="Kyrpides N."/>
            <person name="Mavromatis K."/>
            <person name="Ivanova N."/>
            <person name="Mikhailova N."/>
            <person name="Chertkov O."/>
            <person name="Detter J.C."/>
            <person name="Tapia R."/>
            <person name="Han C."/>
            <person name="Land M."/>
            <person name="Hauser L."/>
            <person name="Markowitz V."/>
            <person name="Cheng J.-F."/>
            <person name="Hugenholtz P."/>
            <person name="Woyke T."/>
            <person name="Wu D."/>
            <person name="Gronow S."/>
            <person name="Wellnitz S."/>
            <person name="Brambilla E."/>
            <person name="Klenk H.-P."/>
            <person name="Eisen J.A."/>
        </authorList>
    </citation>
    <scope>NUCLEOTIDE SEQUENCE [LARGE SCALE GENOMIC DNA]</scope>
    <source>
        <strain evidence="10">ATCC BAA-1111 / DSM 21527 / NCTC 11395 / H</strain>
    </source>
</reference>
<dbReference type="PANTHER" id="PTHR21139">
    <property type="entry name" value="TRIOSEPHOSPHATE ISOMERASE"/>
    <property type="match status" value="1"/>
</dbReference>
<dbReference type="GO" id="GO:0046166">
    <property type="term" value="P:glyceraldehyde-3-phosphate biosynthetic process"/>
    <property type="evidence" value="ECO:0007669"/>
    <property type="project" value="TreeGrafter"/>
</dbReference>
<feature type="binding site" evidence="7">
    <location>
        <position position="212"/>
    </location>
    <ligand>
        <name>substrate</name>
    </ligand>
</feature>
<dbReference type="GO" id="GO:0019563">
    <property type="term" value="P:glycerol catabolic process"/>
    <property type="evidence" value="ECO:0007669"/>
    <property type="project" value="TreeGrafter"/>
</dbReference>
<dbReference type="PATRIC" id="fig|869212.3.peg.2242"/>
<comment type="catalytic activity">
    <reaction evidence="7 8">
        <text>D-glyceraldehyde 3-phosphate = dihydroxyacetone phosphate</text>
        <dbReference type="Rhea" id="RHEA:18585"/>
        <dbReference type="ChEBI" id="CHEBI:57642"/>
        <dbReference type="ChEBI" id="CHEBI:59776"/>
        <dbReference type="EC" id="5.3.1.1"/>
    </reaction>
</comment>
<gene>
    <name evidence="7" type="primary">tpiA</name>
    <name evidence="9" type="ordered locus">Turpa_2230</name>
</gene>
<dbReference type="Proteomes" id="UP000006048">
    <property type="component" value="Chromosome"/>
</dbReference>
<dbReference type="PROSITE" id="PS00171">
    <property type="entry name" value="TIM_1"/>
    <property type="match status" value="1"/>
</dbReference>
<dbReference type="InterPro" id="IPR000652">
    <property type="entry name" value="Triosephosphate_isomerase"/>
</dbReference>
<feature type="active site" description="Proton acceptor" evidence="7">
    <location>
        <position position="167"/>
    </location>
</feature>
<keyword evidence="4 7" id="KW-0963">Cytoplasm</keyword>
<dbReference type="GO" id="GO:0006096">
    <property type="term" value="P:glycolytic process"/>
    <property type="evidence" value="ECO:0007669"/>
    <property type="project" value="UniProtKB-UniRule"/>
</dbReference>
<comment type="similarity">
    <text evidence="2 7 8">Belongs to the triosephosphate isomerase family.</text>
</comment>
<keyword evidence="5 7" id="KW-0324">Glycolysis</keyword>
<comment type="pathway">
    <text evidence="1 7 8">Carbohydrate degradation; glycolysis; D-glyceraldehyde 3-phosphate from glycerone phosphate: step 1/1.</text>
</comment>
<feature type="binding site" evidence="7">
    <location>
        <begin position="233"/>
        <end position="234"/>
    </location>
    <ligand>
        <name>substrate</name>
    </ligand>
</feature>
<feature type="binding site" evidence="7">
    <location>
        <position position="173"/>
    </location>
    <ligand>
        <name>substrate</name>
    </ligand>
</feature>
<dbReference type="RefSeq" id="WP_014803381.1">
    <property type="nucleotide sequence ID" value="NC_018020.1"/>
</dbReference>
<sequence length="250" mass="26817">MRKPLIAGNWKMNLTLAEAEALAKAVKTSAASYSDRDVLVYPTFLQFTTAKQALAGSNVSVGVQNCSAEKDGAFTGEISASQARDAGAAYVLIGHSERRHVLKETDVFLKQKIDRVLEQGLVAMLCVGETLAERESGKAEKVVLDQLNAALSHLTPDQWQKIAIAYEPVWAIGTGKNATPEDAQSMHETIRKRIAELNKDIAPKVRILYGGSVKPDNIGALMAKPDIDGALVGGASLKSESFADLIKNAI</sequence>
<dbReference type="UniPathway" id="UPA00109">
    <property type="reaction ID" value="UER00189"/>
</dbReference>
<accession>I4B6G8</accession>
<name>I4B6G8_TURPD</name>
<dbReference type="InterPro" id="IPR020861">
    <property type="entry name" value="Triosephosphate_isomerase_AS"/>
</dbReference>
<dbReference type="EC" id="5.3.1.1" evidence="7 8"/>
<dbReference type="CDD" id="cd00311">
    <property type="entry name" value="TIM"/>
    <property type="match status" value="1"/>
</dbReference>
<protein>
    <recommendedName>
        <fullName evidence="7 8">Triosephosphate isomerase</fullName>
        <shortName evidence="7">TIM</shortName>
        <shortName evidence="7">TPI</shortName>
        <ecNumber evidence="7 8">5.3.1.1</ecNumber>
    </recommendedName>
    <alternativeName>
        <fullName evidence="7">Triose-phosphate isomerase</fullName>
    </alternativeName>
</protein>
<organism evidence="9 10">
    <name type="scientific">Turneriella parva (strain ATCC BAA-1111 / DSM 21527 / NCTC 11395 / H)</name>
    <name type="common">Leptospira parva</name>
    <dbReference type="NCBI Taxonomy" id="869212"/>
    <lineage>
        <taxon>Bacteria</taxon>
        <taxon>Pseudomonadati</taxon>
        <taxon>Spirochaetota</taxon>
        <taxon>Spirochaetia</taxon>
        <taxon>Leptospirales</taxon>
        <taxon>Leptospiraceae</taxon>
        <taxon>Turneriella</taxon>
    </lineage>
</organism>
<evidence type="ECO:0000256" key="7">
    <source>
        <dbReference type="HAMAP-Rule" id="MF_00147"/>
    </source>
</evidence>
<dbReference type="InterPro" id="IPR013785">
    <property type="entry name" value="Aldolase_TIM"/>
</dbReference>
<dbReference type="AlphaFoldDB" id="I4B6G8"/>
<evidence type="ECO:0000256" key="8">
    <source>
        <dbReference type="RuleBase" id="RU363013"/>
    </source>
</evidence>
<dbReference type="UniPathway" id="UPA00138"/>
<proteinExistence type="inferred from homology"/>
<dbReference type="Gene3D" id="3.20.20.70">
    <property type="entry name" value="Aldolase class I"/>
    <property type="match status" value="1"/>
</dbReference>
<evidence type="ECO:0000313" key="10">
    <source>
        <dbReference type="Proteomes" id="UP000006048"/>
    </source>
</evidence>
<dbReference type="OrthoDB" id="9809429at2"/>
<dbReference type="NCBIfam" id="TIGR00419">
    <property type="entry name" value="tim"/>
    <property type="match status" value="1"/>
</dbReference>
<dbReference type="GO" id="GO:0005829">
    <property type="term" value="C:cytosol"/>
    <property type="evidence" value="ECO:0007669"/>
    <property type="project" value="TreeGrafter"/>
</dbReference>
<dbReference type="PANTHER" id="PTHR21139:SF42">
    <property type="entry name" value="TRIOSEPHOSPHATE ISOMERASE"/>
    <property type="match status" value="1"/>
</dbReference>
<evidence type="ECO:0000256" key="2">
    <source>
        <dbReference type="ARBA" id="ARBA00007422"/>
    </source>
</evidence>
<dbReference type="InterPro" id="IPR035990">
    <property type="entry name" value="TIM_sf"/>
</dbReference>
<comment type="pathway">
    <text evidence="7 8">Carbohydrate biosynthesis; gluconeogenesis.</text>
</comment>
<dbReference type="SUPFAM" id="SSF51351">
    <property type="entry name" value="Triosephosphate isomerase (TIM)"/>
    <property type="match status" value="1"/>
</dbReference>
<keyword evidence="3 7" id="KW-0312">Gluconeogenesis</keyword>
<dbReference type="GO" id="GO:0004807">
    <property type="term" value="F:triose-phosphate isomerase activity"/>
    <property type="evidence" value="ECO:0007669"/>
    <property type="project" value="UniProtKB-UniRule"/>
</dbReference>
<keyword evidence="6 7" id="KW-0413">Isomerase</keyword>
<evidence type="ECO:0000256" key="1">
    <source>
        <dbReference type="ARBA" id="ARBA00004680"/>
    </source>
</evidence>
<dbReference type="Pfam" id="PF00121">
    <property type="entry name" value="TIM"/>
    <property type="match status" value="1"/>
</dbReference>